<keyword evidence="6" id="KW-0206">Cytoskeleton</keyword>
<evidence type="ECO:0000256" key="3">
    <source>
        <dbReference type="ARBA" id="ARBA00022701"/>
    </source>
</evidence>
<dbReference type="VEuPathDB" id="FungiDB:SJAG_00113"/>
<evidence type="ECO:0000256" key="5">
    <source>
        <dbReference type="ARBA" id="ARBA00023175"/>
    </source>
</evidence>
<evidence type="ECO:0000256" key="7">
    <source>
        <dbReference type="SAM" id="MobiDB-lite"/>
    </source>
</evidence>
<dbReference type="GO" id="GO:0005868">
    <property type="term" value="C:cytoplasmic dynein complex"/>
    <property type="evidence" value="ECO:0007669"/>
    <property type="project" value="InterPro"/>
</dbReference>
<keyword evidence="5" id="KW-0505">Motor protein</keyword>
<dbReference type="Proteomes" id="UP000001744">
    <property type="component" value="Unassembled WGS sequence"/>
</dbReference>
<evidence type="ECO:0000256" key="6">
    <source>
        <dbReference type="ARBA" id="ARBA00023212"/>
    </source>
</evidence>
<dbReference type="GO" id="GO:0007018">
    <property type="term" value="P:microtubule-based movement"/>
    <property type="evidence" value="ECO:0007669"/>
    <property type="project" value="InterPro"/>
</dbReference>
<evidence type="ECO:0000256" key="4">
    <source>
        <dbReference type="ARBA" id="ARBA00023017"/>
    </source>
</evidence>
<organism evidence="8 10">
    <name type="scientific">Schizosaccharomyces japonicus (strain yFS275 / FY16936)</name>
    <name type="common">Fission yeast</name>
    <dbReference type="NCBI Taxonomy" id="402676"/>
    <lineage>
        <taxon>Eukaryota</taxon>
        <taxon>Fungi</taxon>
        <taxon>Dikarya</taxon>
        <taxon>Ascomycota</taxon>
        <taxon>Taphrinomycotina</taxon>
        <taxon>Schizosaccharomycetes</taxon>
        <taxon>Schizosaccharomycetales</taxon>
        <taxon>Schizosaccharomycetaceae</taxon>
        <taxon>Schizosaccharomyces</taxon>
    </lineage>
</organism>
<sequence length="393" mass="44920">MSQMLEDLLKQYSYKPKKSTNSRNIILIGDDLHVVERLCSLDSFKKEVCTVSEETGSCPCQKNDENGSHLLKYNKLFIGSVTEEEWELNVWSVSTLSASLIQYAIDKCLKISSLEDLLVIFQYDASNGWSGYCQRLCEFYLIVKNALSISTEEESTYRKKVLESYNLPQNFQWRRKSVFPLFMVLCEQVPSEANSSGFYEQNEDFVQQFTRSLLLQIQTGQFLCSSDHVTEWALLGSAICNTLRIVNKTKNVVPVGARNQVYIPSFSDSEKQVDDLLAGCSIKEVAEAFRKLENVGKKEPLLQLFHQYVPAPKNRPKAAQFLKPRKSVQEFLLELKRKRSEFFDTSMEDISFTSTEDNLPQSTKQNRADTNESGGHNQILANFFQSLLKSETS</sequence>
<evidence type="ECO:0000313" key="8">
    <source>
        <dbReference type="EMBL" id="EEB05118.2"/>
    </source>
</evidence>
<gene>
    <name evidence="9" type="primary">dil1</name>
    <name evidence="8" type="ORF">SJAG_00113</name>
</gene>
<dbReference type="AlphaFoldDB" id="B6JXH4"/>
<evidence type="ECO:0000313" key="10">
    <source>
        <dbReference type="Proteomes" id="UP000001744"/>
    </source>
</evidence>
<dbReference type="RefSeq" id="XP_002171411.2">
    <property type="nucleotide sequence ID" value="XM_002171375.2"/>
</dbReference>
<evidence type="ECO:0000313" key="9">
    <source>
        <dbReference type="JaponicusDB" id="SJAG_00113"/>
    </source>
</evidence>
<keyword evidence="10" id="KW-1185">Reference proteome</keyword>
<comment type="subcellular location">
    <subcellularLocation>
        <location evidence="1">Cytoplasm</location>
        <location evidence="1">Cytoskeleton</location>
    </subcellularLocation>
</comment>
<protein>
    <submittedName>
        <fullName evidence="8">Uncharacterized protein</fullName>
    </submittedName>
</protein>
<keyword evidence="2" id="KW-0963">Cytoplasm</keyword>
<feature type="region of interest" description="Disordered" evidence="7">
    <location>
        <begin position="353"/>
        <end position="375"/>
    </location>
</feature>
<dbReference type="EMBL" id="KE651166">
    <property type="protein sequence ID" value="EEB05118.2"/>
    <property type="molecule type" value="Genomic_DNA"/>
</dbReference>
<dbReference type="InterPro" id="IPR008467">
    <property type="entry name" value="Dynein1_light_intermed_chain"/>
</dbReference>
<dbReference type="GO" id="GO:0005874">
    <property type="term" value="C:microtubule"/>
    <property type="evidence" value="ECO:0007669"/>
    <property type="project" value="UniProtKB-KW"/>
</dbReference>
<dbReference type="HOGENOM" id="CLU_674658_0_0_1"/>
<name>B6JXH4_SCHJY</name>
<keyword evidence="4" id="KW-0243">Dynein</keyword>
<evidence type="ECO:0000256" key="1">
    <source>
        <dbReference type="ARBA" id="ARBA00004245"/>
    </source>
</evidence>
<keyword evidence="3" id="KW-0493">Microtubule</keyword>
<evidence type="ECO:0000256" key="2">
    <source>
        <dbReference type="ARBA" id="ARBA00022490"/>
    </source>
</evidence>
<reference evidence="8 10" key="1">
    <citation type="journal article" date="2011" name="Science">
        <title>Comparative functional genomics of the fission yeasts.</title>
        <authorList>
            <person name="Rhind N."/>
            <person name="Chen Z."/>
            <person name="Yassour M."/>
            <person name="Thompson D.A."/>
            <person name="Haas B.J."/>
            <person name="Habib N."/>
            <person name="Wapinski I."/>
            <person name="Roy S."/>
            <person name="Lin M.F."/>
            <person name="Heiman D.I."/>
            <person name="Young S.K."/>
            <person name="Furuya K."/>
            <person name="Guo Y."/>
            <person name="Pidoux A."/>
            <person name="Chen H.M."/>
            <person name="Robbertse B."/>
            <person name="Goldberg J.M."/>
            <person name="Aoki K."/>
            <person name="Bayne E.H."/>
            <person name="Berlin A.M."/>
            <person name="Desjardins C.A."/>
            <person name="Dobbs E."/>
            <person name="Dukaj L."/>
            <person name="Fan L."/>
            <person name="FitzGerald M.G."/>
            <person name="French C."/>
            <person name="Gujja S."/>
            <person name="Hansen K."/>
            <person name="Keifenheim D."/>
            <person name="Levin J.Z."/>
            <person name="Mosher R.A."/>
            <person name="Mueller C.A."/>
            <person name="Pfiffner J."/>
            <person name="Priest M."/>
            <person name="Russ C."/>
            <person name="Smialowska A."/>
            <person name="Swoboda P."/>
            <person name="Sykes S.M."/>
            <person name="Vaughn M."/>
            <person name="Vengrova S."/>
            <person name="Yoder R."/>
            <person name="Zeng Q."/>
            <person name="Allshire R."/>
            <person name="Baulcombe D."/>
            <person name="Birren B.W."/>
            <person name="Brown W."/>
            <person name="Ekwall K."/>
            <person name="Kellis M."/>
            <person name="Leatherwood J."/>
            <person name="Levin H."/>
            <person name="Margalit H."/>
            <person name="Martienssen R."/>
            <person name="Nieduszynski C.A."/>
            <person name="Spatafora J.W."/>
            <person name="Friedman N."/>
            <person name="Dalgaard J.Z."/>
            <person name="Baumann P."/>
            <person name="Niki H."/>
            <person name="Regev A."/>
            <person name="Nusbaum C."/>
        </authorList>
    </citation>
    <scope>NUCLEOTIDE SEQUENCE [LARGE SCALE GENOMIC DNA]</scope>
    <source>
        <strain evidence="10">yFS275 / FY16936</strain>
    </source>
</reference>
<dbReference type="JaponicusDB" id="SJAG_00113">
    <property type="gene designation" value="dil1"/>
</dbReference>
<dbReference type="GeneID" id="7049679"/>
<dbReference type="PANTHER" id="PTHR12688:SF0">
    <property type="entry name" value="DYNEIN LIGHT INTERMEDIATE CHAIN"/>
    <property type="match status" value="1"/>
</dbReference>
<accession>B6JXH4</accession>
<feature type="compositionally biased region" description="Polar residues" evidence="7">
    <location>
        <begin position="353"/>
        <end position="365"/>
    </location>
</feature>
<proteinExistence type="predicted"/>
<dbReference type="PANTHER" id="PTHR12688">
    <property type="entry name" value="DYNEIN LIGHT INTERMEDIATE CHAIN"/>
    <property type="match status" value="1"/>
</dbReference>